<dbReference type="Pfam" id="PF00307">
    <property type="entry name" value="CH"/>
    <property type="match status" value="2"/>
</dbReference>
<dbReference type="PANTHER" id="PTHR11915">
    <property type="entry name" value="SPECTRIN/FILAMIN RELATED CYTOSKELETAL PROTEIN"/>
    <property type="match status" value="1"/>
</dbReference>
<dbReference type="InterPro" id="IPR001715">
    <property type="entry name" value="CH_dom"/>
</dbReference>
<protein>
    <recommendedName>
        <fullName evidence="5">Calponin-homology (CH) domain-containing protein</fullName>
    </recommendedName>
</protein>
<dbReference type="STRING" id="1754191.A0A1Y1VCP2"/>
<evidence type="ECO:0000256" key="2">
    <source>
        <dbReference type="ARBA" id="ARBA00023203"/>
    </source>
</evidence>
<keyword evidence="1" id="KW-0677">Repeat</keyword>
<evidence type="ECO:0000256" key="3">
    <source>
        <dbReference type="SAM" id="Coils"/>
    </source>
</evidence>
<evidence type="ECO:0000313" key="6">
    <source>
        <dbReference type="EMBL" id="ORX52232.1"/>
    </source>
</evidence>
<feature type="domain" description="Calponin-homology (CH)" evidence="5">
    <location>
        <begin position="336"/>
        <end position="485"/>
    </location>
</feature>
<dbReference type="EMBL" id="MCFH01000016">
    <property type="protein sequence ID" value="ORX52232.1"/>
    <property type="molecule type" value="Genomic_DNA"/>
</dbReference>
<dbReference type="InterPro" id="IPR001589">
    <property type="entry name" value="Actinin_actin-bd_CS"/>
</dbReference>
<feature type="region of interest" description="Disordered" evidence="4">
    <location>
        <begin position="499"/>
        <end position="555"/>
    </location>
</feature>
<reference evidence="6 7" key="1">
    <citation type="submission" date="2016-08" db="EMBL/GenBank/DDBJ databases">
        <title>Genomes of anaerobic fungi encode conserved fungal cellulosomes for biomass hydrolysis.</title>
        <authorList>
            <consortium name="DOE Joint Genome Institute"/>
            <person name="Haitjema C.H."/>
            <person name="Gilmore S.P."/>
            <person name="Henske J.K."/>
            <person name="Solomon K.V."/>
            <person name="De Groot R."/>
            <person name="Kuo A."/>
            <person name="Mondo S.J."/>
            <person name="Salamov A.A."/>
            <person name="Labutti K."/>
            <person name="Zhao Z."/>
            <person name="Chiniquy J."/>
            <person name="Barry K."/>
            <person name="Brewer H.M."/>
            <person name="Purvine S.O."/>
            <person name="Wright A.T."/>
            <person name="Boxma B."/>
            <person name="Van Alen T."/>
            <person name="Hackstein J.H."/>
            <person name="Baker S.E."/>
            <person name="Grigoriev I.V."/>
            <person name="O'Malley M.A."/>
        </authorList>
    </citation>
    <scope>NUCLEOTIDE SEQUENCE [LARGE SCALE GENOMIC DNA]</scope>
    <source>
        <strain evidence="7">finn</strain>
    </source>
</reference>
<dbReference type="PROSITE" id="PS50021">
    <property type="entry name" value="CH"/>
    <property type="match status" value="2"/>
</dbReference>
<keyword evidence="7" id="KW-1185">Reference proteome</keyword>
<dbReference type="OrthoDB" id="10017054at2759"/>
<name>A0A1Y1VCP2_9FUNG</name>
<keyword evidence="2" id="KW-0009">Actin-binding</keyword>
<dbReference type="Proteomes" id="UP000193719">
    <property type="component" value="Unassembled WGS sequence"/>
</dbReference>
<dbReference type="AlphaFoldDB" id="A0A1Y1VCP2"/>
<feature type="non-terminal residue" evidence="6">
    <location>
        <position position="852"/>
    </location>
</feature>
<dbReference type="PROSITE" id="PS00019">
    <property type="entry name" value="ACTININ_1"/>
    <property type="match status" value="1"/>
</dbReference>
<evidence type="ECO:0000256" key="1">
    <source>
        <dbReference type="ARBA" id="ARBA00022737"/>
    </source>
</evidence>
<feature type="compositionally biased region" description="Low complexity" evidence="4">
    <location>
        <begin position="499"/>
        <end position="510"/>
    </location>
</feature>
<feature type="compositionally biased region" description="Polar residues" evidence="4">
    <location>
        <begin position="524"/>
        <end position="536"/>
    </location>
</feature>
<keyword evidence="3" id="KW-0175">Coiled coil</keyword>
<dbReference type="SMART" id="SM00033">
    <property type="entry name" value="CH"/>
    <property type="match status" value="2"/>
</dbReference>
<feature type="compositionally biased region" description="Polar residues" evidence="4">
    <location>
        <begin position="544"/>
        <end position="553"/>
    </location>
</feature>
<proteinExistence type="predicted"/>
<feature type="domain" description="Calponin-homology (CH)" evidence="5">
    <location>
        <begin position="45"/>
        <end position="175"/>
    </location>
</feature>
<evidence type="ECO:0000259" key="5">
    <source>
        <dbReference type="PROSITE" id="PS50021"/>
    </source>
</evidence>
<feature type="region of interest" description="Disordered" evidence="4">
    <location>
        <begin position="311"/>
        <end position="330"/>
    </location>
</feature>
<evidence type="ECO:0000313" key="7">
    <source>
        <dbReference type="Proteomes" id="UP000193719"/>
    </source>
</evidence>
<dbReference type="Gene3D" id="1.10.418.10">
    <property type="entry name" value="Calponin-like domain"/>
    <property type="match status" value="2"/>
</dbReference>
<dbReference type="SUPFAM" id="SSF47576">
    <property type="entry name" value="Calponin-homology domain, CH-domain"/>
    <property type="match status" value="1"/>
</dbReference>
<dbReference type="InterPro" id="IPR036872">
    <property type="entry name" value="CH_dom_sf"/>
</dbReference>
<gene>
    <name evidence="6" type="ORF">BCR36DRAFT_231497</name>
</gene>
<accession>A0A1Y1VCP2</accession>
<sequence>MSWLLKRVVTHKKSSKLKLTRKPYYTSYNNLIDKDIQNFNSEKLDSQKRTFTRWCNAQLSKVEIPYPLDTPNTSFIGGIPSQQYSYLIIDLGTDLQDGIRLLKLLEILSGVETPKPERTGKVMMRIHKILNVGKALTFLQSQLQEPLQNIGSEDIVDGNLKLTMALIWILISKYKISMAFEQEYQEYEEETDSIIEEITEENEEEFSEMKENKENFDIYQTETELNDFTHSTFIKRSNGIKRQSVNHPISPDEITNEQKIAKDSWNTEDSGLSKPEFLTSKKNTWRRSTIRHSKTLNRRLSTINNGSLNIKTDGLNNDKNSPLRKSTSVASPLASQNPKMLLLNWCQNILKPYVDLEISEPIKDFSKSWQNGVAFLSLIHSIRNDIVPEIDILIQEKVENDNKFINVLPTPKRTASLSNPSSNSTFKLYITEPKDWYNNLERAFNLAEKYFKIIPLIEPNDIVSFKNPDERIIMTYISEFYWYINKGKKLAREGRKSLSSSVCSENESNSDNLEVHPKTRKRANTSTSMTINSSHNINEHTLRSSKSQSQISLNKKHSNLSFKSINSIFNKSSSGRSSPESTGKSNKSFTFDFFNSNNNINVNENNNNSENNKVDEQNNRKINDDYSTQFKNNNYLNNKDDLQQRLDNEIKNYLIIADRFSLWIKETQQIQYQILWFLFSMTNANETLEQLAPPKSSISPIYNPIFDINSNVDDLDSTVKVCVDNLEKDINNLDNGNSEGARIKQQFNKAFEQITKTASIIDKEMKELNMNENQTMISKRNEVSSIATIYSTHSSILQHLEQLIKYTFPQTKKILNNYVHWNKEWDEVLNCVNEDLILKNDPNNLNNGIGDI</sequence>
<feature type="coiled-coil region" evidence="3">
    <location>
        <begin position="177"/>
        <end position="215"/>
    </location>
</feature>
<comment type="caution">
    <text evidence="6">The sequence shown here is derived from an EMBL/GenBank/DDBJ whole genome shotgun (WGS) entry which is preliminary data.</text>
</comment>
<feature type="compositionally biased region" description="Basic and acidic residues" evidence="4">
    <location>
        <begin position="612"/>
        <end position="624"/>
    </location>
</feature>
<feature type="region of interest" description="Disordered" evidence="4">
    <location>
        <begin position="600"/>
        <end position="626"/>
    </location>
</feature>
<dbReference type="GO" id="GO:0003779">
    <property type="term" value="F:actin binding"/>
    <property type="evidence" value="ECO:0007669"/>
    <property type="project" value="UniProtKB-KW"/>
</dbReference>
<organism evidence="6 7">
    <name type="scientific">Piromyces finnis</name>
    <dbReference type="NCBI Taxonomy" id="1754191"/>
    <lineage>
        <taxon>Eukaryota</taxon>
        <taxon>Fungi</taxon>
        <taxon>Fungi incertae sedis</taxon>
        <taxon>Chytridiomycota</taxon>
        <taxon>Chytridiomycota incertae sedis</taxon>
        <taxon>Neocallimastigomycetes</taxon>
        <taxon>Neocallimastigales</taxon>
        <taxon>Neocallimastigaceae</taxon>
        <taxon>Piromyces</taxon>
    </lineage>
</organism>
<reference evidence="6 7" key="2">
    <citation type="submission" date="2016-08" db="EMBL/GenBank/DDBJ databases">
        <title>Pervasive Adenine N6-methylation of Active Genes in Fungi.</title>
        <authorList>
            <consortium name="DOE Joint Genome Institute"/>
            <person name="Mondo S.J."/>
            <person name="Dannebaum R.O."/>
            <person name="Kuo R.C."/>
            <person name="Labutti K."/>
            <person name="Haridas S."/>
            <person name="Kuo A."/>
            <person name="Salamov A."/>
            <person name="Ahrendt S.R."/>
            <person name="Lipzen A."/>
            <person name="Sullivan W."/>
            <person name="Andreopoulos W.B."/>
            <person name="Clum A."/>
            <person name="Lindquist E."/>
            <person name="Daum C."/>
            <person name="Ramamoorthy G.K."/>
            <person name="Gryganskyi A."/>
            <person name="Culley D."/>
            <person name="Magnuson J.K."/>
            <person name="James T.Y."/>
            <person name="O'Malley M.A."/>
            <person name="Stajich J.E."/>
            <person name="Spatafora J.W."/>
            <person name="Visel A."/>
            <person name="Grigoriev I.V."/>
        </authorList>
    </citation>
    <scope>NUCLEOTIDE SEQUENCE [LARGE SCALE GENOMIC DNA]</scope>
    <source>
        <strain evidence="7">finn</strain>
    </source>
</reference>
<feature type="compositionally biased region" description="Low complexity" evidence="4">
    <location>
        <begin position="600"/>
        <end position="611"/>
    </location>
</feature>
<evidence type="ECO:0000256" key="4">
    <source>
        <dbReference type="SAM" id="MobiDB-lite"/>
    </source>
</evidence>
<dbReference type="PROSITE" id="PS00020">
    <property type="entry name" value="ACTININ_2"/>
    <property type="match status" value="1"/>
</dbReference>